<dbReference type="Proteomes" id="UP001642484">
    <property type="component" value="Unassembled WGS sequence"/>
</dbReference>
<evidence type="ECO:0000313" key="5">
    <source>
        <dbReference type="Proteomes" id="UP001642484"/>
    </source>
</evidence>
<dbReference type="PRINTS" id="PR00328">
    <property type="entry name" value="SAR1GTPBP"/>
</dbReference>
<protein>
    <submittedName>
        <fullName evidence="4">Uncharacterized protein</fullName>
    </submittedName>
</protein>
<name>A0ABP0RSB9_9DINO</name>
<dbReference type="SMART" id="SM00177">
    <property type="entry name" value="ARF"/>
    <property type="match status" value="1"/>
</dbReference>
<dbReference type="Gene3D" id="3.40.50.300">
    <property type="entry name" value="P-loop containing nucleotide triphosphate hydrolases"/>
    <property type="match status" value="1"/>
</dbReference>
<accession>A0ABP0RSB9</accession>
<dbReference type="InterPro" id="IPR027417">
    <property type="entry name" value="P-loop_NTPase"/>
</dbReference>
<dbReference type="PANTHER" id="PTHR45909">
    <property type="entry name" value="ADP-RIBOSYLATION FACTOR-RELATED PROTEIN 1"/>
    <property type="match status" value="1"/>
</dbReference>
<comment type="caution">
    <text evidence="4">The sequence shown here is derived from an EMBL/GenBank/DDBJ whole genome shotgun (WGS) entry which is preliminary data.</text>
</comment>
<dbReference type="PROSITE" id="PS51417">
    <property type="entry name" value="ARF"/>
    <property type="match status" value="1"/>
</dbReference>
<sequence length="168" mass="19088">MFSLLCGLWQWLHQKEERRMVLLGVDNAGKTTTLEQLKALFGLKAMPPERIPPTIGFNIGRIQIDKVIAVFWDLGGHASFRSVWHNYYPEVQGVMFVVDSADASRLEEAKRTLLEVVGHEQLKGVPLLCLANKQDKPEAISVQELSRFFEFEQVFGDRCNSFQPPKAT</sequence>
<evidence type="ECO:0000313" key="4">
    <source>
        <dbReference type="EMBL" id="CAK9103472.1"/>
    </source>
</evidence>
<dbReference type="InterPro" id="IPR005225">
    <property type="entry name" value="Small_GTP-bd"/>
</dbReference>
<dbReference type="InterPro" id="IPR006689">
    <property type="entry name" value="Small_GTPase_ARF/SAR"/>
</dbReference>
<keyword evidence="2 3" id="KW-0342">GTP-binding</keyword>
<gene>
    <name evidence="4" type="ORF">CCMP2556_LOCUS48592</name>
</gene>
<keyword evidence="5" id="KW-1185">Reference proteome</keyword>
<dbReference type="SUPFAM" id="SSF52540">
    <property type="entry name" value="P-loop containing nucleoside triphosphate hydrolases"/>
    <property type="match status" value="1"/>
</dbReference>
<evidence type="ECO:0000256" key="3">
    <source>
        <dbReference type="RuleBase" id="RU003925"/>
    </source>
</evidence>
<comment type="similarity">
    <text evidence="3">Belongs to the small GTPase superfamily. Arf family.</text>
</comment>
<organism evidence="4 5">
    <name type="scientific">Durusdinium trenchii</name>
    <dbReference type="NCBI Taxonomy" id="1381693"/>
    <lineage>
        <taxon>Eukaryota</taxon>
        <taxon>Sar</taxon>
        <taxon>Alveolata</taxon>
        <taxon>Dinophyceae</taxon>
        <taxon>Suessiales</taxon>
        <taxon>Symbiodiniaceae</taxon>
        <taxon>Durusdinium</taxon>
    </lineage>
</organism>
<keyword evidence="1 3" id="KW-0547">Nucleotide-binding</keyword>
<evidence type="ECO:0000256" key="2">
    <source>
        <dbReference type="ARBA" id="ARBA00023134"/>
    </source>
</evidence>
<dbReference type="Pfam" id="PF00025">
    <property type="entry name" value="Arf"/>
    <property type="match status" value="1"/>
</dbReference>
<dbReference type="PANTHER" id="PTHR45909:SF1">
    <property type="entry name" value="ADP-RIBOSYLATION FACTOR-RELATED PROTEIN 1"/>
    <property type="match status" value="1"/>
</dbReference>
<dbReference type="NCBIfam" id="TIGR00231">
    <property type="entry name" value="small_GTP"/>
    <property type="match status" value="1"/>
</dbReference>
<proteinExistence type="inferred from homology"/>
<dbReference type="SMART" id="SM00178">
    <property type="entry name" value="SAR"/>
    <property type="match status" value="1"/>
</dbReference>
<dbReference type="EMBL" id="CAXAMN010026492">
    <property type="protein sequence ID" value="CAK9103472.1"/>
    <property type="molecule type" value="Genomic_DNA"/>
</dbReference>
<evidence type="ECO:0000256" key="1">
    <source>
        <dbReference type="ARBA" id="ARBA00022741"/>
    </source>
</evidence>
<reference evidence="4 5" key="1">
    <citation type="submission" date="2024-02" db="EMBL/GenBank/DDBJ databases">
        <authorList>
            <person name="Chen Y."/>
            <person name="Shah S."/>
            <person name="Dougan E. K."/>
            <person name="Thang M."/>
            <person name="Chan C."/>
        </authorList>
    </citation>
    <scope>NUCLEOTIDE SEQUENCE [LARGE SCALE GENOMIC DNA]</scope>
</reference>
<dbReference type="InterPro" id="IPR024156">
    <property type="entry name" value="Small_GTPase_ARF"/>
</dbReference>